<dbReference type="SUPFAM" id="SSF55846">
    <property type="entry name" value="N-acetylmuramoyl-L-alanine amidase-like"/>
    <property type="match status" value="1"/>
</dbReference>
<dbReference type="GO" id="GO:0071555">
    <property type="term" value="P:cell wall organization"/>
    <property type="evidence" value="ECO:0007669"/>
    <property type="project" value="UniProtKB-KW"/>
</dbReference>
<dbReference type="Gene3D" id="3.40.80.10">
    <property type="entry name" value="Peptidoglycan recognition protein-like"/>
    <property type="match status" value="1"/>
</dbReference>
<keyword evidence="4" id="KW-0961">Cell wall biogenesis/degradation</keyword>
<keyword evidence="8" id="KW-1185">Reference proteome</keyword>
<name>A0A7S6U6R9_9CYAN</name>
<gene>
    <name evidence="7" type="ORF">IM676_04905</name>
</gene>
<dbReference type="SMART" id="SM00644">
    <property type="entry name" value="Ami_2"/>
    <property type="match status" value="1"/>
</dbReference>
<dbReference type="AlphaFoldDB" id="A0A7S6U6R9"/>
<dbReference type="InterPro" id="IPR051206">
    <property type="entry name" value="NAMLAA_amidase_2"/>
</dbReference>
<dbReference type="InterPro" id="IPR002502">
    <property type="entry name" value="Amidase_domain"/>
</dbReference>
<feature type="compositionally biased region" description="Polar residues" evidence="5">
    <location>
        <begin position="91"/>
        <end position="100"/>
    </location>
</feature>
<dbReference type="InterPro" id="IPR036505">
    <property type="entry name" value="Amidase/PGRP_sf"/>
</dbReference>
<dbReference type="GO" id="GO:0008745">
    <property type="term" value="F:N-acetylmuramoyl-L-alanine amidase activity"/>
    <property type="evidence" value="ECO:0007669"/>
    <property type="project" value="UniProtKB-EC"/>
</dbReference>
<protein>
    <recommendedName>
        <fullName evidence="2">N-acetylmuramoyl-L-alanine amidase</fullName>
        <ecNumber evidence="2">3.5.1.28</ecNumber>
    </recommendedName>
</protein>
<evidence type="ECO:0000256" key="2">
    <source>
        <dbReference type="ARBA" id="ARBA00011901"/>
    </source>
</evidence>
<proteinExistence type="predicted"/>
<comment type="catalytic activity">
    <reaction evidence="1">
        <text>Hydrolyzes the link between N-acetylmuramoyl residues and L-amino acid residues in certain cell-wall glycopeptides.</text>
        <dbReference type="EC" id="3.5.1.28"/>
    </reaction>
</comment>
<feature type="compositionally biased region" description="Polar residues" evidence="5">
    <location>
        <begin position="33"/>
        <end position="46"/>
    </location>
</feature>
<dbReference type="RefSeq" id="WP_200989184.1">
    <property type="nucleotide sequence ID" value="NZ_CP063311.1"/>
</dbReference>
<dbReference type="KEGG" id="aee:IM676_04905"/>
<evidence type="ECO:0000256" key="4">
    <source>
        <dbReference type="ARBA" id="ARBA00023316"/>
    </source>
</evidence>
<organism evidence="7 8">
    <name type="scientific">Anabaenopsis elenkinii CCIBt3563</name>
    <dbReference type="NCBI Taxonomy" id="2779889"/>
    <lineage>
        <taxon>Bacteria</taxon>
        <taxon>Bacillati</taxon>
        <taxon>Cyanobacteriota</taxon>
        <taxon>Cyanophyceae</taxon>
        <taxon>Nostocales</taxon>
        <taxon>Nodulariaceae</taxon>
        <taxon>Anabaenopsis</taxon>
    </lineage>
</organism>
<dbReference type="GO" id="GO:0009253">
    <property type="term" value="P:peptidoglycan catabolic process"/>
    <property type="evidence" value="ECO:0007669"/>
    <property type="project" value="InterPro"/>
</dbReference>
<evidence type="ECO:0000259" key="6">
    <source>
        <dbReference type="SMART" id="SM00644"/>
    </source>
</evidence>
<dbReference type="PANTHER" id="PTHR30417">
    <property type="entry name" value="N-ACETYLMURAMOYL-L-ALANINE AMIDASE AMID"/>
    <property type="match status" value="1"/>
</dbReference>
<evidence type="ECO:0000256" key="5">
    <source>
        <dbReference type="SAM" id="MobiDB-lite"/>
    </source>
</evidence>
<sequence length="306" mass="34358">MRFRDWATRVLLISLIFTTLIMVLSLGRIAQPESNKINSNPPTADVTTDWGEYPQAELQSSKTLEEKSQEQSQEQSQEKSTVDLPPPPVTKKQNSSRYRTTAAFTKYRPNYEIAPVDPSNYGDRYSHDVNGVPVNNQALIVLHETGNSASSAVNFFQNPHTDENLQASYHALIKRDGTIIYLVPPNKRAFGAGNSVFESPNGAETVTTNPNLASSVNNFAYHVSLETPPEAWGKNSLQSHSGYTELQYNSLAWLIAQSQVPDYRITTHAYVDRSGERSDPISFDSNQFLRLLHSYRELIPTYQTQN</sequence>
<feature type="domain" description="N-acetylmuramoyl-L-alanine amidase" evidence="6">
    <location>
        <begin position="126"/>
        <end position="281"/>
    </location>
</feature>
<dbReference type="GO" id="GO:0009254">
    <property type="term" value="P:peptidoglycan turnover"/>
    <property type="evidence" value="ECO:0007669"/>
    <property type="project" value="TreeGrafter"/>
</dbReference>
<accession>A0A7S6U6R9</accession>
<feature type="region of interest" description="Disordered" evidence="5">
    <location>
        <begin position="33"/>
        <end position="100"/>
    </location>
</feature>
<evidence type="ECO:0000256" key="3">
    <source>
        <dbReference type="ARBA" id="ARBA00022801"/>
    </source>
</evidence>
<dbReference type="Pfam" id="PF01510">
    <property type="entry name" value="Amidase_2"/>
    <property type="match status" value="1"/>
</dbReference>
<dbReference type="Proteomes" id="UP000593846">
    <property type="component" value="Chromosome"/>
</dbReference>
<dbReference type="PANTHER" id="PTHR30417:SF1">
    <property type="entry name" value="N-ACETYLMURAMOYL-L-ALANINE AMIDASE AMID"/>
    <property type="match status" value="1"/>
</dbReference>
<evidence type="ECO:0000256" key="1">
    <source>
        <dbReference type="ARBA" id="ARBA00001561"/>
    </source>
</evidence>
<dbReference type="CDD" id="cd06583">
    <property type="entry name" value="PGRP"/>
    <property type="match status" value="1"/>
</dbReference>
<dbReference type="EMBL" id="CP063311">
    <property type="protein sequence ID" value="QOV23638.1"/>
    <property type="molecule type" value="Genomic_DNA"/>
</dbReference>
<evidence type="ECO:0000313" key="8">
    <source>
        <dbReference type="Proteomes" id="UP000593846"/>
    </source>
</evidence>
<dbReference type="EC" id="3.5.1.28" evidence="2"/>
<evidence type="ECO:0000313" key="7">
    <source>
        <dbReference type="EMBL" id="QOV23638.1"/>
    </source>
</evidence>
<keyword evidence="3" id="KW-0378">Hydrolase</keyword>
<reference evidence="8" key="1">
    <citation type="submission" date="2020-10" db="EMBL/GenBank/DDBJ databases">
        <title>Genome-based taxonomic classification of the species Anabaenopsis elenkinii.</title>
        <authorList>
            <person name="Delbaje E."/>
            <person name="Andreote A.P.D."/>
            <person name="Pellegrinetti T.A."/>
            <person name="Cruz R.B."/>
            <person name="Branco L.H.Z."/>
            <person name="Fiore M.F."/>
        </authorList>
    </citation>
    <scope>NUCLEOTIDE SEQUENCE [LARGE SCALE GENOMIC DNA]</scope>
    <source>
        <strain evidence="8">CCIBt3563</strain>
    </source>
</reference>